<dbReference type="InterPro" id="IPR032675">
    <property type="entry name" value="LRR_dom_sf"/>
</dbReference>
<dbReference type="SUPFAM" id="SSF52047">
    <property type="entry name" value="RNI-like"/>
    <property type="match status" value="1"/>
</dbReference>
<evidence type="ECO:0000313" key="4">
    <source>
        <dbReference type="Proteomes" id="UP000436088"/>
    </source>
</evidence>
<dbReference type="PROSITE" id="PS51450">
    <property type="entry name" value="LRR"/>
    <property type="match status" value="1"/>
</dbReference>
<dbReference type="Proteomes" id="UP000436088">
    <property type="component" value="Unassembled WGS sequence"/>
</dbReference>
<dbReference type="PANTHER" id="PTHR48064">
    <property type="entry name" value="OS01G0750400 PROTEIN"/>
    <property type="match status" value="1"/>
</dbReference>
<dbReference type="FunFam" id="3.80.10.10:FF:000383">
    <property type="entry name" value="Leucine-rich repeat receptor protein kinase EMS1"/>
    <property type="match status" value="1"/>
</dbReference>
<keyword evidence="2" id="KW-0677">Repeat</keyword>
<reference evidence="3" key="1">
    <citation type="submission" date="2019-09" db="EMBL/GenBank/DDBJ databases">
        <title>Draft genome information of white flower Hibiscus syriacus.</title>
        <authorList>
            <person name="Kim Y.-M."/>
        </authorList>
    </citation>
    <scope>NUCLEOTIDE SEQUENCE [LARGE SCALE GENOMIC DNA]</scope>
    <source>
        <strain evidence="3">YM2019G1</strain>
    </source>
</reference>
<keyword evidence="1" id="KW-0433">Leucine-rich repeat</keyword>
<dbReference type="PANTHER" id="PTHR48064:SF6">
    <property type="entry name" value="RECEPTOR-LIKE PROTEIN KINASE 2"/>
    <property type="match status" value="1"/>
</dbReference>
<dbReference type="InterPro" id="IPR053038">
    <property type="entry name" value="RLP_Defense"/>
</dbReference>
<evidence type="ECO:0000256" key="1">
    <source>
        <dbReference type="ARBA" id="ARBA00022614"/>
    </source>
</evidence>
<proteinExistence type="predicted"/>
<protein>
    <submittedName>
        <fullName evidence="3">Uncharacterized protein</fullName>
    </submittedName>
</protein>
<dbReference type="Pfam" id="PF13855">
    <property type="entry name" value="LRR_8"/>
    <property type="match status" value="1"/>
</dbReference>
<evidence type="ECO:0000313" key="3">
    <source>
        <dbReference type="EMBL" id="KAE8703307.1"/>
    </source>
</evidence>
<organism evidence="3 4">
    <name type="scientific">Hibiscus syriacus</name>
    <name type="common">Rose of Sharon</name>
    <dbReference type="NCBI Taxonomy" id="106335"/>
    <lineage>
        <taxon>Eukaryota</taxon>
        <taxon>Viridiplantae</taxon>
        <taxon>Streptophyta</taxon>
        <taxon>Embryophyta</taxon>
        <taxon>Tracheophyta</taxon>
        <taxon>Spermatophyta</taxon>
        <taxon>Magnoliopsida</taxon>
        <taxon>eudicotyledons</taxon>
        <taxon>Gunneridae</taxon>
        <taxon>Pentapetalae</taxon>
        <taxon>rosids</taxon>
        <taxon>malvids</taxon>
        <taxon>Malvales</taxon>
        <taxon>Malvaceae</taxon>
        <taxon>Malvoideae</taxon>
        <taxon>Hibiscus</taxon>
    </lineage>
</organism>
<name>A0A6A3AI52_HIBSY</name>
<keyword evidence="4" id="KW-1185">Reference proteome</keyword>
<dbReference type="Gene3D" id="3.80.10.10">
    <property type="entry name" value="Ribonuclease Inhibitor"/>
    <property type="match status" value="4"/>
</dbReference>
<dbReference type="Pfam" id="PF00560">
    <property type="entry name" value="LRR_1"/>
    <property type="match status" value="5"/>
</dbReference>
<dbReference type="EMBL" id="VEPZ02001001">
    <property type="protein sequence ID" value="KAE8703307.1"/>
    <property type="molecule type" value="Genomic_DNA"/>
</dbReference>
<dbReference type="InterPro" id="IPR001611">
    <property type="entry name" value="Leu-rich_rpt"/>
</dbReference>
<dbReference type="AlphaFoldDB" id="A0A6A3AI52"/>
<comment type="caution">
    <text evidence="3">The sequence shown here is derived from an EMBL/GenBank/DDBJ whole genome shotgun (WGS) entry which is preliminary data.</text>
</comment>
<evidence type="ECO:0000256" key="2">
    <source>
        <dbReference type="ARBA" id="ARBA00022737"/>
    </source>
</evidence>
<accession>A0A6A3AI52</accession>
<sequence length="455" mass="50127">MGGGGVVRENGWGHLWHLMEGASPGMRFPHVAVESVKARPRGCAFHTWHLTQQNTGKARPRRRSFRQLSRKGHLPESNWSSPLRLLDLSHNHFSGSIPASLGNLTTIASLDFSSNEFGGPIPDVFGNLIKLTALDFYDSLYLSNNSLTGPINQIQKPKSIQRVYLAKNDIHGEIPTSFIGLIKLTHLDLSSNNFSAAVEFDVLSKMKSLTELDLSNNKLLSCSSIDSGNNSTFRVLENSGHIFEVGIKLSVLPDLQVLILRSNRFHGGLHNSKATSGFLSLQVIDLSQNKFTGPLPTTFFPSLRAMQVVDSRQTIKCGRATPDVMCIADCEGCGAVRYKAVMKLNMKRLEMELDLEKSLSSDFTHFDFLNNQFNGRIPEVLAELCSLLVLNLSHNSLTGPLPSLLGSIAALESLDLTSNKLGGRIPSELTKLTFLEVLNLSQNNFVGPTVKEMWE</sequence>
<gene>
    <name evidence="3" type="ORF">F3Y22_tig00110472pilonHSYRG00294</name>
</gene>
<dbReference type="PRINTS" id="PR00019">
    <property type="entry name" value="LEURICHRPT"/>
</dbReference>